<dbReference type="GeneID" id="4395980"/>
<reference evidence="3" key="1">
    <citation type="journal article" date="2015" name="Genome Announc.">
        <title>Draft genome sequence of the cellulolytic fungus Chaetomium globosum.</title>
        <authorList>
            <person name="Cuomo C.A."/>
            <person name="Untereiner W.A."/>
            <person name="Ma L.-J."/>
            <person name="Grabherr M."/>
            <person name="Birren B.W."/>
        </authorList>
    </citation>
    <scope>NUCLEOTIDE SEQUENCE [LARGE SCALE GENOMIC DNA]</scope>
    <source>
        <strain evidence="3">ATCC 6205 / CBS 148.51 / DSM 1962 / NBRC 6347 / NRRL 1970</strain>
    </source>
</reference>
<evidence type="ECO:0000313" key="3">
    <source>
        <dbReference type="Proteomes" id="UP000001056"/>
    </source>
</evidence>
<dbReference type="Proteomes" id="UP000001056">
    <property type="component" value="Unassembled WGS sequence"/>
</dbReference>
<gene>
    <name evidence="2" type="ORF">CHGG_10004</name>
</gene>
<dbReference type="HOGENOM" id="CLU_1126839_0_0_1"/>
<dbReference type="eggNOG" id="ENOG502T8CZ">
    <property type="taxonomic scope" value="Eukaryota"/>
</dbReference>
<proteinExistence type="predicted"/>
<organism evidence="2 3">
    <name type="scientific">Chaetomium globosum (strain ATCC 6205 / CBS 148.51 / DSM 1962 / NBRC 6347 / NRRL 1970)</name>
    <name type="common">Soil fungus</name>
    <dbReference type="NCBI Taxonomy" id="306901"/>
    <lineage>
        <taxon>Eukaryota</taxon>
        <taxon>Fungi</taxon>
        <taxon>Dikarya</taxon>
        <taxon>Ascomycota</taxon>
        <taxon>Pezizomycotina</taxon>
        <taxon>Sordariomycetes</taxon>
        <taxon>Sordariomycetidae</taxon>
        <taxon>Sordariales</taxon>
        <taxon>Chaetomiaceae</taxon>
        <taxon>Chaetomium</taxon>
    </lineage>
</organism>
<name>Q2GPV0_CHAGB</name>
<evidence type="ECO:0000313" key="2">
    <source>
        <dbReference type="EMBL" id="EAQ83600.1"/>
    </source>
</evidence>
<dbReference type="VEuPathDB" id="FungiDB:CHGG_10004"/>
<accession>Q2GPV0</accession>
<dbReference type="InParanoid" id="Q2GPV0"/>
<evidence type="ECO:0000256" key="1">
    <source>
        <dbReference type="SAM" id="MobiDB-lite"/>
    </source>
</evidence>
<dbReference type="OMA" id="ASMMGRD"/>
<dbReference type="OrthoDB" id="4588611at2759"/>
<protein>
    <submittedName>
        <fullName evidence="2">Uncharacterized protein</fullName>
    </submittedName>
</protein>
<keyword evidence="3" id="KW-1185">Reference proteome</keyword>
<sequence length="278" mass="29377">MAQVLPRLDTTNNQAMNRSRYVPNPVYSVNPYQQQQQQQQQYGALPQQAQLQGMMPGQAMPMHPSAYGSPPPGVGHSPMQTSMSPNTTWAANFANGPIIEDLCAPPPPMGMHASPPMNGMHPRMTMGPMHPGGMPQIQNVYGLRQPTPHPFAPQGMHPGQGQPTTMQGMPSARVMGTYPPYTGQQHGIGIVYPRPMDPNAMMVRPRLETAFANPVPTGPGGNAGLGMGQVASPNMGESPGGDGMQPLTPVEEALRGFSEPGFGGSGGFGASMMGRDVG</sequence>
<dbReference type="RefSeq" id="XP_001227931.1">
    <property type="nucleotide sequence ID" value="XM_001227930.1"/>
</dbReference>
<dbReference type="AlphaFoldDB" id="Q2GPV0"/>
<dbReference type="EMBL" id="CH408035">
    <property type="protein sequence ID" value="EAQ83600.1"/>
    <property type="molecule type" value="Genomic_DNA"/>
</dbReference>
<feature type="region of interest" description="Disordered" evidence="1">
    <location>
        <begin position="259"/>
        <end position="278"/>
    </location>
</feature>